<dbReference type="AlphaFoldDB" id="A0A420XRX2"/>
<evidence type="ECO:0000313" key="3">
    <source>
        <dbReference type="EMBL" id="RKS77547.1"/>
    </source>
</evidence>
<dbReference type="Proteomes" id="UP000281955">
    <property type="component" value="Unassembled WGS sequence"/>
</dbReference>
<comment type="caution">
    <text evidence="3">The sequence shown here is derived from an EMBL/GenBank/DDBJ whole genome shotgun (WGS) entry which is preliminary data.</text>
</comment>
<dbReference type="InterPro" id="IPR045851">
    <property type="entry name" value="AMP-bd_C_sf"/>
</dbReference>
<dbReference type="InterPro" id="IPR042099">
    <property type="entry name" value="ANL_N_sf"/>
</dbReference>
<sequence>MTTTTGSTDRRWLAAYAEGVPADVDVPEAHLGHLLERAVAQFPDSPALDFYGSVTTYAELGRRVSAAAGALRSLGVGRGDRVAIVLPNCPTHVVVFWAVLRLGAVVVENNPLYTAEELVRQLADSGAEVVLAWEKSVATVRAVQPRTSVRTVVAVDLSADLPRAKRLALRLPVAAARTTRAALRAPVPRDVPRLGTLLTRARPVGEEVPLPAPDDLALLQYTGGTTGEPKGAMLTHRNLLANAEQSAAWVPGLRQGAETFAGVLPVFHAYGLTLCLTAATRLAACVVLFPRFDLDAFLQAMRRRPVTFLPGVPGMYDRLARASETTSADLSSIRFSLSGAMALPPVTVDAWEKVTGGLLVEGYGMTETSPITVGNPLSDRRRPGTVGVPFPSTEVRIVDPAAVAAGVDPGPLPERPLGEAGELLVRGPQVFAGYWKRPEDTAATLLPGGWIRTGDIAVMDDDGFVSIVDRIKELIITGGFNVYPSEVEDVLKTHPSLTDAAVVGLPVEHGGEEVVAAVVARERGNLDEETLRAWTRERLSGFKVPHRFVVVEEIPRNPIGKTLRREVRAELLRRAEEQR</sequence>
<dbReference type="FunCoup" id="A0A420XRX2">
    <property type="interactions" value="16"/>
</dbReference>
<dbReference type="InterPro" id="IPR025110">
    <property type="entry name" value="AMP-bd_C"/>
</dbReference>
<evidence type="ECO:0000313" key="4">
    <source>
        <dbReference type="Proteomes" id="UP000281955"/>
    </source>
</evidence>
<dbReference type="Gene3D" id="3.40.50.12780">
    <property type="entry name" value="N-terminal domain of ligase-like"/>
    <property type="match status" value="1"/>
</dbReference>
<dbReference type="CDD" id="cd05936">
    <property type="entry name" value="FC-FACS_FadD_like"/>
    <property type="match status" value="1"/>
</dbReference>
<dbReference type="InterPro" id="IPR020845">
    <property type="entry name" value="AMP-binding_CS"/>
</dbReference>
<dbReference type="Pfam" id="PF13193">
    <property type="entry name" value="AMP-binding_C"/>
    <property type="match status" value="1"/>
</dbReference>
<proteinExistence type="predicted"/>
<dbReference type="PANTHER" id="PTHR43767:SF1">
    <property type="entry name" value="NONRIBOSOMAL PEPTIDE SYNTHASE PES1 (EUROFUNG)-RELATED"/>
    <property type="match status" value="1"/>
</dbReference>
<dbReference type="GO" id="GO:0016878">
    <property type="term" value="F:acid-thiol ligase activity"/>
    <property type="evidence" value="ECO:0007669"/>
    <property type="project" value="UniProtKB-ARBA"/>
</dbReference>
<dbReference type="PROSITE" id="PS00455">
    <property type="entry name" value="AMP_BINDING"/>
    <property type="match status" value="1"/>
</dbReference>
<evidence type="ECO:0000259" key="1">
    <source>
        <dbReference type="Pfam" id="PF00501"/>
    </source>
</evidence>
<feature type="domain" description="AMP-dependent synthetase/ligase" evidence="1">
    <location>
        <begin position="35"/>
        <end position="435"/>
    </location>
</feature>
<name>A0A420XRX2_9ACTN</name>
<dbReference type="SUPFAM" id="SSF56801">
    <property type="entry name" value="Acetyl-CoA synthetase-like"/>
    <property type="match status" value="1"/>
</dbReference>
<dbReference type="InterPro" id="IPR000873">
    <property type="entry name" value="AMP-dep_synth/lig_dom"/>
</dbReference>
<gene>
    <name evidence="3" type="ORF">CLV35_1236</name>
</gene>
<protein>
    <submittedName>
        <fullName evidence="3">Long-chain acyl-CoA synthetase</fullName>
    </submittedName>
</protein>
<keyword evidence="4" id="KW-1185">Reference proteome</keyword>
<reference evidence="3 4" key="1">
    <citation type="submission" date="2018-10" db="EMBL/GenBank/DDBJ databases">
        <title>Genomic Encyclopedia of Archaeal and Bacterial Type Strains, Phase II (KMG-II): from individual species to whole genera.</title>
        <authorList>
            <person name="Goeker M."/>
        </authorList>
    </citation>
    <scope>NUCLEOTIDE SEQUENCE [LARGE SCALE GENOMIC DNA]</scope>
    <source>
        <strain evidence="3 4">RP-AC37</strain>
    </source>
</reference>
<accession>A0A420XRX2</accession>
<dbReference type="RefSeq" id="WP_231121545.1">
    <property type="nucleotide sequence ID" value="NZ_RBWV01000010.1"/>
</dbReference>
<feature type="domain" description="AMP-binding enzyme C-terminal" evidence="2">
    <location>
        <begin position="486"/>
        <end position="561"/>
    </location>
</feature>
<dbReference type="InterPro" id="IPR050237">
    <property type="entry name" value="ATP-dep_AMP-bd_enzyme"/>
</dbReference>
<dbReference type="Pfam" id="PF00501">
    <property type="entry name" value="AMP-binding"/>
    <property type="match status" value="1"/>
</dbReference>
<organism evidence="3 4">
    <name type="scientific">Motilibacter peucedani</name>
    <dbReference type="NCBI Taxonomy" id="598650"/>
    <lineage>
        <taxon>Bacteria</taxon>
        <taxon>Bacillati</taxon>
        <taxon>Actinomycetota</taxon>
        <taxon>Actinomycetes</taxon>
        <taxon>Motilibacterales</taxon>
        <taxon>Motilibacteraceae</taxon>
        <taxon>Motilibacter</taxon>
    </lineage>
</organism>
<dbReference type="EMBL" id="RBWV01000010">
    <property type="protein sequence ID" value="RKS77547.1"/>
    <property type="molecule type" value="Genomic_DNA"/>
</dbReference>
<dbReference type="NCBIfam" id="NF004114">
    <property type="entry name" value="PRK05605.1"/>
    <property type="match status" value="1"/>
</dbReference>
<dbReference type="InParanoid" id="A0A420XRX2"/>
<dbReference type="PANTHER" id="PTHR43767">
    <property type="entry name" value="LONG-CHAIN-FATTY-ACID--COA LIGASE"/>
    <property type="match status" value="1"/>
</dbReference>
<dbReference type="Gene3D" id="3.30.300.30">
    <property type="match status" value="1"/>
</dbReference>
<evidence type="ECO:0000259" key="2">
    <source>
        <dbReference type="Pfam" id="PF13193"/>
    </source>
</evidence>